<accession>A0AAN6WIH5</accession>
<reference evidence="1" key="2">
    <citation type="submission" date="2023-05" db="EMBL/GenBank/DDBJ databases">
        <authorList>
            <consortium name="Lawrence Berkeley National Laboratory"/>
            <person name="Steindorff A."/>
            <person name="Hensen N."/>
            <person name="Bonometti L."/>
            <person name="Westerberg I."/>
            <person name="Brannstrom I.O."/>
            <person name="Guillou S."/>
            <person name="Cros-Aarteil S."/>
            <person name="Calhoun S."/>
            <person name="Haridas S."/>
            <person name="Kuo A."/>
            <person name="Mondo S."/>
            <person name="Pangilinan J."/>
            <person name="Riley R."/>
            <person name="Labutti K."/>
            <person name="Andreopoulos B."/>
            <person name="Lipzen A."/>
            <person name="Chen C."/>
            <person name="Yanf M."/>
            <person name="Daum C."/>
            <person name="Ng V."/>
            <person name="Clum A."/>
            <person name="Ohm R."/>
            <person name="Martin F."/>
            <person name="Silar P."/>
            <person name="Natvig D."/>
            <person name="Lalanne C."/>
            <person name="Gautier V."/>
            <person name="Ament-Velasquez S.L."/>
            <person name="Kruys A."/>
            <person name="Hutchinson M.I."/>
            <person name="Powell A.J."/>
            <person name="Barry K."/>
            <person name="Miller A.N."/>
            <person name="Grigoriev I.V."/>
            <person name="Debuchy R."/>
            <person name="Gladieux P."/>
            <person name="Thoren M.H."/>
            <person name="Johannesson H."/>
        </authorList>
    </citation>
    <scope>NUCLEOTIDE SEQUENCE</scope>
    <source>
        <strain evidence="1">PSN309</strain>
    </source>
</reference>
<sequence length="181" mass="20625">RDSILDLTEMKWTNYYNAAAPPYDSPKVVRDWYANGDLATVEWSSPEVETLFSLQDPSRHLLKRSCAGRIGIVLALLVAYCLWRYTKRHEEQQREQTVSYELPTTPNVVERAMGEVPTRPPQELEQHYKRPLSRLCPYTSSSLHELQPQSTCAGSSQDSGKLPMEEINLAGLSSSLAWQLR</sequence>
<feature type="non-terminal residue" evidence="1">
    <location>
        <position position="1"/>
    </location>
</feature>
<dbReference type="EMBL" id="MU864658">
    <property type="protein sequence ID" value="KAK4182456.1"/>
    <property type="molecule type" value="Genomic_DNA"/>
</dbReference>
<comment type="caution">
    <text evidence="1">The sequence shown here is derived from an EMBL/GenBank/DDBJ whole genome shotgun (WGS) entry which is preliminary data.</text>
</comment>
<dbReference type="Proteomes" id="UP001302126">
    <property type="component" value="Unassembled WGS sequence"/>
</dbReference>
<name>A0AAN6WIH5_9PEZI</name>
<reference evidence="1" key="1">
    <citation type="journal article" date="2023" name="Mol. Phylogenet. Evol.">
        <title>Genome-scale phylogeny and comparative genomics of the fungal order Sordariales.</title>
        <authorList>
            <person name="Hensen N."/>
            <person name="Bonometti L."/>
            <person name="Westerberg I."/>
            <person name="Brannstrom I.O."/>
            <person name="Guillou S."/>
            <person name="Cros-Aarteil S."/>
            <person name="Calhoun S."/>
            <person name="Haridas S."/>
            <person name="Kuo A."/>
            <person name="Mondo S."/>
            <person name="Pangilinan J."/>
            <person name="Riley R."/>
            <person name="LaButti K."/>
            <person name="Andreopoulos B."/>
            <person name="Lipzen A."/>
            <person name="Chen C."/>
            <person name="Yan M."/>
            <person name="Daum C."/>
            <person name="Ng V."/>
            <person name="Clum A."/>
            <person name="Steindorff A."/>
            <person name="Ohm R.A."/>
            <person name="Martin F."/>
            <person name="Silar P."/>
            <person name="Natvig D.O."/>
            <person name="Lalanne C."/>
            <person name="Gautier V."/>
            <person name="Ament-Velasquez S.L."/>
            <person name="Kruys A."/>
            <person name="Hutchinson M.I."/>
            <person name="Powell A.J."/>
            <person name="Barry K."/>
            <person name="Miller A.N."/>
            <person name="Grigoriev I.V."/>
            <person name="Debuchy R."/>
            <person name="Gladieux P."/>
            <person name="Hiltunen Thoren M."/>
            <person name="Johannesson H."/>
        </authorList>
    </citation>
    <scope>NUCLEOTIDE SEQUENCE</scope>
    <source>
        <strain evidence="1">PSN309</strain>
    </source>
</reference>
<gene>
    <name evidence="1" type="ORF">QBC35DRAFT_479056</name>
</gene>
<protein>
    <submittedName>
        <fullName evidence="1">Uncharacterized protein</fullName>
    </submittedName>
</protein>
<organism evidence="1 2">
    <name type="scientific">Podospora australis</name>
    <dbReference type="NCBI Taxonomy" id="1536484"/>
    <lineage>
        <taxon>Eukaryota</taxon>
        <taxon>Fungi</taxon>
        <taxon>Dikarya</taxon>
        <taxon>Ascomycota</taxon>
        <taxon>Pezizomycotina</taxon>
        <taxon>Sordariomycetes</taxon>
        <taxon>Sordariomycetidae</taxon>
        <taxon>Sordariales</taxon>
        <taxon>Podosporaceae</taxon>
        <taxon>Podospora</taxon>
    </lineage>
</organism>
<proteinExistence type="predicted"/>
<dbReference type="AlphaFoldDB" id="A0AAN6WIH5"/>
<evidence type="ECO:0000313" key="1">
    <source>
        <dbReference type="EMBL" id="KAK4182456.1"/>
    </source>
</evidence>
<keyword evidence="2" id="KW-1185">Reference proteome</keyword>
<evidence type="ECO:0000313" key="2">
    <source>
        <dbReference type="Proteomes" id="UP001302126"/>
    </source>
</evidence>